<dbReference type="GO" id="GO:0005739">
    <property type="term" value="C:mitochondrion"/>
    <property type="evidence" value="ECO:0007669"/>
    <property type="project" value="GOC"/>
</dbReference>
<dbReference type="InterPro" id="IPR036121">
    <property type="entry name" value="ATPase_F1/V1/A1_a/bsu_N_sf"/>
</dbReference>
<keyword evidence="8" id="KW-1278">Translocase</keyword>
<dbReference type="InterPro" id="IPR027417">
    <property type="entry name" value="P-loop_NTPase"/>
</dbReference>
<keyword evidence="12" id="KW-0066">ATP synthesis</keyword>
<proteinExistence type="inferred from homology"/>
<dbReference type="EC" id="7.1.2.2" evidence="3"/>
<dbReference type="FunFam" id="3.40.50.300:FF:004189">
    <property type="entry name" value="AGAP012081-PA"/>
    <property type="match status" value="1"/>
</dbReference>
<feature type="domain" description="AAA+ ATPase" evidence="16">
    <location>
        <begin position="176"/>
        <end position="409"/>
    </location>
</feature>
<comment type="similarity">
    <text evidence="2">Belongs to the ATPase alpha/beta chains family.</text>
</comment>
<dbReference type="Pfam" id="PF02874">
    <property type="entry name" value="ATP-synt_ab_N"/>
    <property type="match status" value="1"/>
</dbReference>
<dbReference type="SUPFAM" id="SSF50615">
    <property type="entry name" value="N-terminal domain of alpha and beta subunits of F1 ATP synthase"/>
    <property type="match status" value="1"/>
</dbReference>
<comment type="catalytic activity">
    <reaction evidence="14">
        <text>ATP + H2O + 4 H(+)(in) = ADP + phosphate + 5 H(+)(out)</text>
        <dbReference type="Rhea" id="RHEA:57720"/>
        <dbReference type="ChEBI" id="CHEBI:15377"/>
        <dbReference type="ChEBI" id="CHEBI:15378"/>
        <dbReference type="ChEBI" id="CHEBI:30616"/>
        <dbReference type="ChEBI" id="CHEBI:43474"/>
        <dbReference type="ChEBI" id="CHEBI:456216"/>
        <dbReference type="EC" id="7.1.2.2"/>
    </reaction>
    <physiologicalReaction direction="right-to-left" evidence="14">
        <dbReference type="Rhea" id="RHEA:57722"/>
    </physiologicalReaction>
</comment>
<dbReference type="Gene3D" id="1.10.1140.10">
    <property type="entry name" value="Bovine Mitochondrial F1-atpase, Atp Synthase Beta Chain, Chain D, domain 3"/>
    <property type="match status" value="1"/>
</dbReference>
<dbReference type="InterPro" id="IPR050053">
    <property type="entry name" value="ATPase_alpha/beta_chains"/>
</dbReference>
<evidence type="ECO:0000256" key="15">
    <source>
        <dbReference type="ARBA" id="ARBA00058650"/>
    </source>
</evidence>
<evidence type="ECO:0000256" key="11">
    <source>
        <dbReference type="ARBA" id="ARBA00023196"/>
    </source>
</evidence>
<protein>
    <recommendedName>
        <fullName evidence="3">H(+)-transporting two-sector ATPase</fullName>
        <ecNumber evidence="3">7.1.2.2</ecNumber>
    </recommendedName>
    <alternativeName>
        <fullName evidence="13">ATP synthase F1 subunit beta</fullName>
    </alternativeName>
</protein>
<dbReference type="GO" id="GO:0045259">
    <property type="term" value="C:proton-transporting ATP synthase complex"/>
    <property type="evidence" value="ECO:0007669"/>
    <property type="project" value="UniProtKB-KW"/>
</dbReference>
<keyword evidence="10" id="KW-0472">Membrane</keyword>
<dbReference type="CDD" id="cd01133">
    <property type="entry name" value="F1-ATPase_beta_CD"/>
    <property type="match status" value="1"/>
</dbReference>
<dbReference type="Gene3D" id="2.40.10.170">
    <property type="match status" value="1"/>
</dbReference>
<dbReference type="GO" id="GO:0005524">
    <property type="term" value="F:ATP binding"/>
    <property type="evidence" value="ECO:0007669"/>
    <property type="project" value="UniProtKB-KW"/>
</dbReference>
<dbReference type="PROSITE" id="PS00152">
    <property type="entry name" value="ATPASE_ALPHA_BETA"/>
    <property type="match status" value="1"/>
</dbReference>
<evidence type="ECO:0000256" key="2">
    <source>
        <dbReference type="ARBA" id="ARBA00008936"/>
    </source>
</evidence>
<keyword evidence="11" id="KW-0139">CF(1)</keyword>
<keyword evidence="9" id="KW-0406">Ion transport</keyword>
<dbReference type="Gene3D" id="3.40.50.300">
    <property type="entry name" value="P-loop containing nucleotide triphosphate hydrolases"/>
    <property type="match status" value="2"/>
</dbReference>
<dbReference type="FunFam" id="1.10.1140.10:FF:000001">
    <property type="entry name" value="ATP synthase subunit beta"/>
    <property type="match status" value="1"/>
</dbReference>
<keyword evidence="6" id="KW-0375">Hydrogen ion transport</keyword>
<evidence type="ECO:0000256" key="4">
    <source>
        <dbReference type="ARBA" id="ARBA00022448"/>
    </source>
</evidence>
<evidence type="ECO:0000256" key="14">
    <source>
        <dbReference type="ARBA" id="ARBA00048368"/>
    </source>
</evidence>
<keyword evidence="5" id="KW-0547">Nucleotide-binding</keyword>
<evidence type="ECO:0000256" key="3">
    <source>
        <dbReference type="ARBA" id="ARBA00012473"/>
    </source>
</evidence>
<dbReference type="GO" id="GO:0046933">
    <property type="term" value="F:proton-transporting ATP synthase activity, rotational mechanism"/>
    <property type="evidence" value="ECO:0007669"/>
    <property type="project" value="InterPro"/>
</dbReference>
<organism evidence="17">
    <name type="scientific">Pundamilia nyererei</name>
    <dbReference type="NCBI Taxonomy" id="303518"/>
    <lineage>
        <taxon>Eukaryota</taxon>
        <taxon>Metazoa</taxon>
        <taxon>Chordata</taxon>
        <taxon>Craniata</taxon>
        <taxon>Vertebrata</taxon>
        <taxon>Euteleostomi</taxon>
        <taxon>Actinopterygii</taxon>
        <taxon>Neopterygii</taxon>
        <taxon>Teleostei</taxon>
        <taxon>Neoteleostei</taxon>
        <taxon>Acanthomorphata</taxon>
        <taxon>Ovalentaria</taxon>
        <taxon>Cichlomorphae</taxon>
        <taxon>Cichliformes</taxon>
        <taxon>Cichlidae</taxon>
        <taxon>African cichlids</taxon>
        <taxon>Pseudocrenilabrinae</taxon>
        <taxon>Haplochromini</taxon>
        <taxon>Pundamilia</taxon>
    </lineage>
</organism>
<gene>
    <name evidence="17" type="primary">ATP5F1B</name>
</gene>
<accession>A0A3B4FCE7</accession>
<evidence type="ECO:0000256" key="12">
    <source>
        <dbReference type="ARBA" id="ARBA00023310"/>
    </source>
</evidence>
<dbReference type="InterPro" id="IPR024034">
    <property type="entry name" value="ATPase_F1/V1_b/a_C"/>
</dbReference>
<evidence type="ECO:0000256" key="10">
    <source>
        <dbReference type="ARBA" id="ARBA00023136"/>
    </source>
</evidence>
<dbReference type="InterPro" id="IPR020003">
    <property type="entry name" value="ATPase_a/bsu_AS"/>
</dbReference>
<keyword evidence="4" id="KW-0813">Transport</keyword>
<dbReference type="SUPFAM" id="SSF47917">
    <property type="entry name" value="C-terminal domain of alpha and beta subunits of F1 ATP synthase"/>
    <property type="match status" value="1"/>
</dbReference>
<evidence type="ECO:0000256" key="5">
    <source>
        <dbReference type="ARBA" id="ARBA00022741"/>
    </source>
</evidence>
<dbReference type="PANTHER" id="PTHR15184:SF71">
    <property type="entry name" value="ATP SYNTHASE SUBUNIT BETA, MITOCHONDRIAL"/>
    <property type="match status" value="1"/>
</dbReference>
<dbReference type="InterPro" id="IPR055190">
    <property type="entry name" value="ATP-synt_VA_C"/>
</dbReference>
<dbReference type="GeneTree" id="ENSGT00550000074800"/>
<dbReference type="GO" id="GO:0042776">
    <property type="term" value="P:proton motive force-driven mitochondrial ATP synthesis"/>
    <property type="evidence" value="ECO:0007669"/>
    <property type="project" value="TreeGrafter"/>
</dbReference>
<dbReference type="CDD" id="cd18115">
    <property type="entry name" value="ATP-synt_F1_beta_N"/>
    <property type="match status" value="1"/>
</dbReference>
<dbReference type="InterPro" id="IPR000194">
    <property type="entry name" value="ATPase_F1/V1/A1_a/bsu_nucl-bd"/>
</dbReference>
<comment type="function">
    <text evidence="15">Catalytic subunit beta, of the mitochondrial membrane ATP synthase complex (F(1)F(0) ATP synthase or Complex V) that produces ATP from ADP in the presence of a proton gradient across the membrane which is generated by electron transport complexes of the respiratory chain. ATP synthase complex consist of a soluble F(1) head domain - the catalytic core - and a membrane F(1) domain - the membrane proton channel. These two domains are linked by a central stalk rotating inside the F(1) region and a stationary peripheral stalk. During catalysis, ATP synthesis in the catalytic domain of F(1) is coupled via a rotary mechanism of the central stalk subunits to proton translocation. In vivo, can only synthesize ATP although its ATP hydrolase activity can be activated artificially in vitro. With the subunit alpha (ATP5F1A), forms the catalytic core in the F(1) domain.</text>
</comment>
<dbReference type="HAMAP" id="MF_01347">
    <property type="entry name" value="ATP_synth_beta_bact"/>
    <property type="match status" value="1"/>
</dbReference>
<comment type="subcellular location">
    <subcellularLocation>
        <location evidence="1">Membrane</location>
    </subcellularLocation>
</comment>
<dbReference type="SUPFAM" id="SSF52540">
    <property type="entry name" value="P-loop containing nucleoside triphosphate hydrolases"/>
    <property type="match status" value="1"/>
</dbReference>
<evidence type="ECO:0000256" key="1">
    <source>
        <dbReference type="ARBA" id="ARBA00004370"/>
    </source>
</evidence>
<dbReference type="AlphaFoldDB" id="A0A3B4FCE7"/>
<evidence type="ECO:0000256" key="8">
    <source>
        <dbReference type="ARBA" id="ARBA00022967"/>
    </source>
</evidence>
<name>A0A3B4FCE7_9CICH</name>
<dbReference type="InterPro" id="IPR005722">
    <property type="entry name" value="ATP_synth_F1_bsu"/>
</dbReference>
<evidence type="ECO:0000256" key="9">
    <source>
        <dbReference type="ARBA" id="ARBA00023065"/>
    </source>
</evidence>
<dbReference type="Pfam" id="PF00006">
    <property type="entry name" value="ATP-synt_ab"/>
    <property type="match status" value="2"/>
</dbReference>
<dbReference type="InterPro" id="IPR004100">
    <property type="entry name" value="ATPase_F1/V1/A1_a/bsu_N"/>
</dbReference>
<evidence type="ECO:0000256" key="13">
    <source>
        <dbReference type="ARBA" id="ARBA00030784"/>
    </source>
</evidence>
<dbReference type="SMART" id="SM00382">
    <property type="entry name" value="AAA"/>
    <property type="match status" value="1"/>
</dbReference>
<dbReference type="Pfam" id="PF22919">
    <property type="entry name" value="ATP-synt_VA_C"/>
    <property type="match status" value="1"/>
</dbReference>
<reference evidence="17" key="1">
    <citation type="submission" date="2023-09" db="UniProtKB">
        <authorList>
            <consortium name="Ensembl"/>
        </authorList>
    </citation>
    <scope>IDENTIFICATION</scope>
</reference>
<dbReference type="CDD" id="cd18110">
    <property type="entry name" value="ATP-synt_F1_beta_C"/>
    <property type="match status" value="1"/>
</dbReference>
<dbReference type="FunFam" id="2.40.10.170:FF:000004">
    <property type="entry name" value="ATP synthase subunit beta"/>
    <property type="match status" value="1"/>
</dbReference>
<evidence type="ECO:0000256" key="6">
    <source>
        <dbReference type="ARBA" id="ARBA00022781"/>
    </source>
</evidence>
<keyword evidence="7" id="KW-0067">ATP-binding</keyword>
<evidence type="ECO:0000313" key="17">
    <source>
        <dbReference type="Ensembl" id="ENSPNYP00000007613.1"/>
    </source>
</evidence>
<sequence length="469" mass="50339">MHGLSGKHELLLSCAAIHFTVLSGRGYAAPAAQASLANGRIVAVIGAVVDVQFDEGLPPILNALEVAGRESRLVLEVAQHLGENTVRTIAMDGTEGLVRGQKVLDTGAPIRIPVGPETLGRIMNVIGEPIDERGPISTKQTAPIHAEAPEFTDMSVEQEILVTGIKVVDLLAPYAKGGKIGLFGGAGVGKTVLIMELINNVAKAHGGYSVFAGVGERTREGNDLYHEMIESGVINLKDTTSKVALVYGQMNEPPGARARVALTGLTVAEYFRDQEGQDVLLFIDNIFRFTQAGSENSQDAIYVPADDLTDPAPATTFAHLDATTVLSRAIAELGIYPAVDPLDSTSRIMDPNIVGSEHYDVARGVQKILQDYKSLQDIIAILGMDELSEEDKLTVARARKIQRFLSQPFQVAEVFTGHLGKLVPLKETIKGFKSILGGEYDALPEQAFYMVGPIEEVVQKAEKLAEEHA</sequence>
<evidence type="ECO:0000256" key="7">
    <source>
        <dbReference type="ARBA" id="ARBA00022840"/>
    </source>
</evidence>
<dbReference type="PANTHER" id="PTHR15184">
    <property type="entry name" value="ATP SYNTHASE"/>
    <property type="match status" value="1"/>
</dbReference>
<evidence type="ECO:0000259" key="16">
    <source>
        <dbReference type="SMART" id="SM00382"/>
    </source>
</evidence>
<dbReference type="Ensembl" id="ENSPNYT00000007797.1">
    <property type="protein sequence ID" value="ENSPNYP00000007613.1"/>
    <property type="gene ID" value="ENSPNYG00000005808.1"/>
</dbReference>
<dbReference type="InterPro" id="IPR003593">
    <property type="entry name" value="AAA+_ATPase"/>
</dbReference>